<comment type="caution">
    <text evidence="4">The sequence shown here is derived from an EMBL/GenBank/DDBJ whole genome shotgun (WGS) entry which is preliminary data.</text>
</comment>
<feature type="domain" description="SbsA Ig-like" evidence="3">
    <location>
        <begin position="462"/>
        <end position="561"/>
    </location>
</feature>
<feature type="compositionally biased region" description="Basic and acidic residues" evidence="2">
    <location>
        <begin position="11"/>
        <end position="20"/>
    </location>
</feature>
<evidence type="ECO:0000256" key="1">
    <source>
        <dbReference type="ARBA" id="ARBA00022729"/>
    </source>
</evidence>
<accession>A0ABS0YXS0</accession>
<gene>
    <name evidence="4" type="ORF">JFN90_21625</name>
</gene>
<dbReference type="InterPro" id="IPR014755">
    <property type="entry name" value="Cu-Rt/internalin_Ig-like"/>
</dbReference>
<organism evidence="4 5">
    <name type="scientific">Geomonas propionica</name>
    <dbReference type="NCBI Taxonomy" id="2798582"/>
    <lineage>
        <taxon>Bacteria</taxon>
        <taxon>Pseudomonadati</taxon>
        <taxon>Thermodesulfobacteriota</taxon>
        <taxon>Desulfuromonadia</taxon>
        <taxon>Geobacterales</taxon>
        <taxon>Geobacteraceae</taxon>
        <taxon>Geomonas</taxon>
    </lineage>
</organism>
<name>A0ABS0YXS0_9BACT</name>
<feature type="compositionally biased region" description="Basic residues" evidence="2">
    <location>
        <begin position="1"/>
        <end position="10"/>
    </location>
</feature>
<evidence type="ECO:0000256" key="2">
    <source>
        <dbReference type="SAM" id="MobiDB-lite"/>
    </source>
</evidence>
<evidence type="ECO:0000313" key="5">
    <source>
        <dbReference type="Proteomes" id="UP000641025"/>
    </source>
</evidence>
<dbReference type="EMBL" id="JAEMHK010000025">
    <property type="protein sequence ID" value="MBJ6802739.1"/>
    <property type="molecule type" value="Genomic_DNA"/>
</dbReference>
<keyword evidence="1" id="KW-0732">Signal</keyword>
<sequence>MNFAVHRKRENMKSSKAHESGEKTVGGIKGLAAVALIVAFVCSTFTFLVLSQRDALAQPTKSTTCITSGCHVTASTTATLAWGTIYNAVKDPASPTALTVSAGSSFEVEWIATNMTDSAHANLGMSFIIGLPTVSPTAWTISNGTTNNSGLTGWNTIWDATAGFNWRTGTMLSTPNWASSPNAYTIDWTNSNWDVAATGAAYDNGSTTTPGDLDRTADKMGIDVLVNVPADTPAGTYTVTIGGVGHYYTTKTNKCNKAQALTITVTAASGGDTTKPAVSAGFAATTPSLSKTIPVSGFAATDNTGVTGYMITTSATAPLSTDAGWLATAPTSYTVAADGSYTLYPWAKDAAGNVSAVYGTPVAVVVDSTKPVVSAGFAATTPSLSRTITVSGFAATDASGVTGYMITTSATAPLSTDAGWLATAPTSYAVAADGTFTLYPWAKDTYGNVSAAYASPVTVVVDTVKPTVSSTVPVNGATGTTLNGTVTINFSEAVNCATVTTSTVTIAPAATWALTSCSGSQAVFTPSGQANSTAYTVTVGTAVADSAGNTLAASYPFSYTTSAPAPNNPPAVPASLAQYKSDGTTLLAKGLYTNQTTLVFKGGVTDPDSDTVKLDIELADVGAAFTGTPTCSGTLVTSGTTAATTCSGIVSGRFKWQARATDSKGLSGSWTQY</sequence>
<protein>
    <submittedName>
        <fullName evidence="4">Ig-like domain-containing protein</fullName>
    </submittedName>
</protein>
<reference evidence="4 5" key="1">
    <citation type="submission" date="2020-12" db="EMBL/GenBank/DDBJ databases">
        <title>Geomonas sp. Red259, isolated from paddy soil.</title>
        <authorList>
            <person name="Xu Z."/>
            <person name="Zhang Z."/>
            <person name="Masuda Y."/>
            <person name="Itoh H."/>
            <person name="Senoo K."/>
        </authorList>
    </citation>
    <scope>NUCLEOTIDE SEQUENCE [LARGE SCALE GENOMIC DNA]</scope>
    <source>
        <strain evidence="4 5">Red259</strain>
    </source>
</reference>
<dbReference type="InterPro" id="IPR032812">
    <property type="entry name" value="SbsA_Ig"/>
</dbReference>
<dbReference type="Gene3D" id="2.60.40.1220">
    <property type="match status" value="1"/>
</dbReference>
<dbReference type="Pfam" id="PF13205">
    <property type="entry name" value="Big_5"/>
    <property type="match status" value="1"/>
</dbReference>
<keyword evidence="5" id="KW-1185">Reference proteome</keyword>
<proteinExistence type="predicted"/>
<evidence type="ECO:0000313" key="4">
    <source>
        <dbReference type="EMBL" id="MBJ6802739.1"/>
    </source>
</evidence>
<evidence type="ECO:0000259" key="3">
    <source>
        <dbReference type="Pfam" id="PF13205"/>
    </source>
</evidence>
<feature type="region of interest" description="Disordered" evidence="2">
    <location>
        <begin position="1"/>
        <end position="20"/>
    </location>
</feature>
<dbReference type="Proteomes" id="UP000641025">
    <property type="component" value="Unassembled WGS sequence"/>
</dbReference>